<dbReference type="SMART" id="SM00422">
    <property type="entry name" value="HTH_MERR"/>
    <property type="match status" value="1"/>
</dbReference>
<dbReference type="Proteomes" id="UP000464507">
    <property type="component" value="Chromosome"/>
</dbReference>
<dbReference type="PANTHER" id="PTHR30204">
    <property type="entry name" value="REDOX-CYCLING DRUG-SENSING TRANSCRIPTIONAL ACTIVATOR SOXR"/>
    <property type="match status" value="1"/>
</dbReference>
<proteinExistence type="predicted"/>
<name>A0A7L5ANN9_9MICO</name>
<evidence type="ECO:0000313" key="4">
    <source>
        <dbReference type="EMBL" id="QHO70731.1"/>
    </source>
</evidence>
<feature type="domain" description="HTH merR-type" evidence="3">
    <location>
        <begin position="1"/>
        <end position="70"/>
    </location>
</feature>
<evidence type="ECO:0000256" key="1">
    <source>
        <dbReference type="ARBA" id="ARBA00023125"/>
    </source>
</evidence>
<dbReference type="KEGG" id="mant:BHD05_14840"/>
<keyword evidence="1" id="KW-0238">DNA-binding</keyword>
<evidence type="ECO:0000313" key="5">
    <source>
        <dbReference type="Proteomes" id="UP000464507"/>
    </source>
</evidence>
<dbReference type="PANTHER" id="PTHR30204:SF98">
    <property type="entry name" value="HTH-TYPE TRANSCRIPTIONAL REGULATOR ADHR"/>
    <property type="match status" value="1"/>
</dbReference>
<accession>A0A7L5ANN9</accession>
<dbReference type="GO" id="GO:0003700">
    <property type="term" value="F:DNA-binding transcription factor activity"/>
    <property type="evidence" value="ECO:0007669"/>
    <property type="project" value="InterPro"/>
</dbReference>
<dbReference type="InterPro" id="IPR000551">
    <property type="entry name" value="MerR-type_HTH_dom"/>
</dbReference>
<dbReference type="InterPro" id="IPR047057">
    <property type="entry name" value="MerR_fam"/>
</dbReference>
<feature type="region of interest" description="Disordered" evidence="2">
    <location>
        <begin position="215"/>
        <end position="238"/>
    </location>
</feature>
<keyword evidence="5" id="KW-1185">Reference proteome</keyword>
<organism evidence="4 5">
    <name type="scientific">Marisediminicola antarctica</name>
    <dbReference type="NCBI Taxonomy" id="674079"/>
    <lineage>
        <taxon>Bacteria</taxon>
        <taxon>Bacillati</taxon>
        <taxon>Actinomycetota</taxon>
        <taxon>Actinomycetes</taxon>
        <taxon>Micrococcales</taxon>
        <taxon>Microbacteriaceae</taxon>
        <taxon>Marisediminicola</taxon>
    </lineage>
</organism>
<dbReference type="PRINTS" id="PR00040">
    <property type="entry name" value="HTHMERR"/>
</dbReference>
<dbReference type="Gene3D" id="1.10.1660.10">
    <property type="match status" value="1"/>
</dbReference>
<evidence type="ECO:0000259" key="3">
    <source>
        <dbReference type="PROSITE" id="PS50937"/>
    </source>
</evidence>
<dbReference type="EMBL" id="CP017146">
    <property type="protein sequence ID" value="QHO70731.1"/>
    <property type="molecule type" value="Genomic_DNA"/>
</dbReference>
<dbReference type="CDD" id="cd04780">
    <property type="entry name" value="HTH_MerR-like_sg5"/>
    <property type="match status" value="1"/>
</dbReference>
<evidence type="ECO:0000256" key="2">
    <source>
        <dbReference type="SAM" id="MobiDB-lite"/>
    </source>
</evidence>
<dbReference type="RefSeq" id="WP_161887124.1">
    <property type="nucleotide sequence ID" value="NZ_CP017146.1"/>
</dbReference>
<gene>
    <name evidence="4" type="ORF">BHD05_14840</name>
</gene>
<dbReference type="InterPro" id="IPR009061">
    <property type="entry name" value="DNA-bd_dom_put_sf"/>
</dbReference>
<dbReference type="OrthoDB" id="5242095at2"/>
<dbReference type="Pfam" id="PF13411">
    <property type="entry name" value="MerR_1"/>
    <property type="match status" value="1"/>
</dbReference>
<dbReference type="SUPFAM" id="SSF46955">
    <property type="entry name" value="Putative DNA-binding domain"/>
    <property type="match status" value="1"/>
</dbReference>
<dbReference type="PROSITE" id="PS50937">
    <property type="entry name" value="HTH_MERR_2"/>
    <property type="match status" value="1"/>
</dbReference>
<dbReference type="AlphaFoldDB" id="A0A7L5ANN9"/>
<reference evidence="4 5" key="1">
    <citation type="submission" date="2016-09" db="EMBL/GenBank/DDBJ databases">
        <title>Complete genome sequence of microbes from the polar regions.</title>
        <authorList>
            <person name="Liao L."/>
            <person name="Chen B."/>
        </authorList>
    </citation>
    <scope>NUCLEOTIDE SEQUENCE [LARGE SCALE GENOMIC DNA]</scope>
    <source>
        <strain evidence="4 5">ZS314</strain>
    </source>
</reference>
<dbReference type="GO" id="GO:0003677">
    <property type="term" value="F:DNA binding"/>
    <property type="evidence" value="ECO:0007669"/>
    <property type="project" value="UniProtKB-KW"/>
</dbReference>
<sequence length="238" mass="24657">MRISELSATSAVATATIKYYQREGLLPPGEATGPNQARYGEEHVRRLRLIRALIDVGGLSVASARDVLGAVDTPDLPLAQVFGTAQRAISQADLYADPASAEATGRVRSLVAARGWHVSAGNPGLVGAANVVDAFGAIGHPELADFLEGYAEAAEVVARADLRSVGRQADVASMAETVVAGTVLGDAMFAALRRIAQEHVTFELYPVVPSGAPGHTPLAPGAADAGRDDRRGVTPCPK</sequence>
<protein>
    <recommendedName>
        <fullName evidence="3">HTH merR-type domain-containing protein</fullName>
    </recommendedName>
</protein>